<comment type="caution">
    <text evidence="7">The sequence shown here is derived from an EMBL/GenBank/DDBJ whole genome shotgun (WGS) entry which is preliminary data.</text>
</comment>
<dbReference type="PANTHER" id="PTHR22762:SF54">
    <property type="entry name" value="BCDNA.GH04962"/>
    <property type="match status" value="1"/>
</dbReference>
<reference evidence="7 8" key="1">
    <citation type="submission" date="2012-05" db="EMBL/GenBank/DDBJ databases">
        <title>Recombination and specialization in a pathogen metapopulation.</title>
        <authorList>
            <person name="Gardiner A."/>
            <person name="Kemen E."/>
            <person name="Schultz-Larsen T."/>
            <person name="MacLean D."/>
            <person name="Van Oosterhout C."/>
            <person name="Jones J.D.G."/>
        </authorList>
    </citation>
    <scope>NUCLEOTIDE SEQUENCE [LARGE SCALE GENOMIC DNA]</scope>
    <source>
        <strain evidence="7 8">Ac Nc2</strain>
    </source>
</reference>
<dbReference type="GO" id="GO:0006491">
    <property type="term" value="P:N-glycan processing"/>
    <property type="evidence" value="ECO:0007669"/>
    <property type="project" value="TreeGrafter"/>
</dbReference>
<keyword evidence="1" id="KW-0732">Signal</keyword>
<evidence type="ECO:0000313" key="8">
    <source>
        <dbReference type="Proteomes" id="UP000053237"/>
    </source>
</evidence>
<proteinExistence type="inferred from homology"/>
<dbReference type="AlphaFoldDB" id="A0A024FY06"/>
<dbReference type="Gene3D" id="3.20.20.80">
    <property type="entry name" value="Glycosidases"/>
    <property type="match status" value="1"/>
</dbReference>
<evidence type="ECO:0000256" key="5">
    <source>
        <dbReference type="RuleBase" id="RU361185"/>
    </source>
</evidence>
<dbReference type="Proteomes" id="UP000053237">
    <property type="component" value="Unassembled WGS sequence"/>
</dbReference>
<evidence type="ECO:0000256" key="3">
    <source>
        <dbReference type="ARBA" id="ARBA00023180"/>
    </source>
</evidence>
<evidence type="ECO:0000256" key="4">
    <source>
        <dbReference type="ARBA" id="ARBA00023295"/>
    </source>
</evidence>
<feature type="domain" description="Glycoside hydrolase family 31 TIM barrel" evidence="6">
    <location>
        <begin position="12"/>
        <end position="41"/>
    </location>
</feature>
<protein>
    <recommendedName>
        <fullName evidence="6">Glycoside hydrolase family 31 TIM barrel domain-containing protein</fullName>
    </recommendedName>
</protein>
<dbReference type="Pfam" id="PF01055">
    <property type="entry name" value="Glyco_hydro_31_2nd"/>
    <property type="match status" value="1"/>
</dbReference>
<dbReference type="STRING" id="65357.A0A024FY06"/>
<organism evidence="7 8">
    <name type="scientific">Albugo candida</name>
    <dbReference type="NCBI Taxonomy" id="65357"/>
    <lineage>
        <taxon>Eukaryota</taxon>
        <taxon>Sar</taxon>
        <taxon>Stramenopiles</taxon>
        <taxon>Oomycota</taxon>
        <taxon>Peronosporomycetes</taxon>
        <taxon>Albuginales</taxon>
        <taxon>Albuginaceae</taxon>
        <taxon>Albugo</taxon>
    </lineage>
</organism>
<keyword evidence="2 5" id="KW-0378">Hydrolase</keyword>
<keyword evidence="3" id="KW-0325">Glycoprotein</keyword>
<keyword evidence="8" id="KW-1185">Reference proteome</keyword>
<dbReference type="GO" id="GO:0005975">
    <property type="term" value="P:carbohydrate metabolic process"/>
    <property type="evidence" value="ECO:0007669"/>
    <property type="project" value="InterPro"/>
</dbReference>
<dbReference type="PANTHER" id="PTHR22762">
    <property type="entry name" value="ALPHA-GLUCOSIDASE"/>
    <property type="match status" value="1"/>
</dbReference>
<dbReference type="InParanoid" id="A0A024FY06"/>
<dbReference type="InterPro" id="IPR000322">
    <property type="entry name" value="Glyco_hydro_31_TIM"/>
</dbReference>
<evidence type="ECO:0000256" key="1">
    <source>
        <dbReference type="ARBA" id="ARBA00022729"/>
    </source>
</evidence>
<gene>
    <name evidence="7" type="ORF">BN9_135240</name>
</gene>
<name>A0A024FY06_9STRA</name>
<accession>A0A024FY06</accession>
<comment type="similarity">
    <text evidence="5">Belongs to the glycosyl hydrolase 31 family.</text>
</comment>
<sequence>MSVALSKSNPALNQHKIPYDVLWLDIELTDGKRYFTWDPIHLVHIPNRISMQENLAIVGRKLSRSWIPIPGSIPHITCIRKLNRRELHNLYGFHMQKATAEGQLVR</sequence>
<dbReference type="EMBL" id="CAIX01002415">
    <property type="protein sequence ID" value="CCI11812.1"/>
    <property type="molecule type" value="Genomic_DNA"/>
</dbReference>
<evidence type="ECO:0000313" key="7">
    <source>
        <dbReference type="EMBL" id="CCI11812.1"/>
    </source>
</evidence>
<dbReference type="GO" id="GO:0090599">
    <property type="term" value="F:alpha-glucosidase activity"/>
    <property type="evidence" value="ECO:0007669"/>
    <property type="project" value="TreeGrafter"/>
</dbReference>
<dbReference type="OrthoDB" id="3237269at2759"/>
<keyword evidence="4 5" id="KW-0326">Glycosidase</keyword>
<evidence type="ECO:0000259" key="6">
    <source>
        <dbReference type="Pfam" id="PF01055"/>
    </source>
</evidence>
<evidence type="ECO:0000256" key="2">
    <source>
        <dbReference type="ARBA" id="ARBA00022801"/>
    </source>
</evidence>